<dbReference type="Pfam" id="PF13242">
    <property type="entry name" value="Hydrolase_like"/>
    <property type="match status" value="1"/>
</dbReference>
<dbReference type="InterPro" id="IPR023214">
    <property type="entry name" value="HAD_sf"/>
</dbReference>
<evidence type="ECO:0000256" key="1">
    <source>
        <dbReference type="ARBA" id="ARBA00004496"/>
    </source>
</evidence>
<dbReference type="EMBL" id="CAESAN010000046">
    <property type="protein sequence ID" value="CAB4342379.1"/>
    <property type="molecule type" value="Genomic_DNA"/>
</dbReference>
<dbReference type="AlphaFoldDB" id="A0A6J5ZMZ5"/>
<evidence type="ECO:0000256" key="3">
    <source>
        <dbReference type="ARBA" id="ARBA00022490"/>
    </source>
</evidence>
<keyword evidence="4" id="KW-0479">Metal-binding</keyword>
<dbReference type="InterPro" id="IPR006549">
    <property type="entry name" value="HAD-SF_hydro_IIIA"/>
</dbReference>
<comment type="subcellular location">
    <subcellularLocation>
        <location evidence="1">Cytoplasm</location>
    </subcellularLocation>
</comment>
<evidence type="ECO:0000256" key="7">
    <source>
        <dbReference type="ARBA" id="ARBA00031828"/>
    </source>
</evidence>
<dbReference type="GO" id="GO:0046872">
    <property type="term" value="F:metal ion binding"/>
    <property type="evidence" value="ECO:0007669"/>
    <property type="project" value="UniProtKB-KW"/>
</dbReference>
<dbReference type="InterPro" id="IPR004446">
    <property type="entry name" value="Heptose_bisP_phosphatase"/>
</dbReference>
<sequence>MRAPVTTVFLDRDGVINRKLPEGEYVGGVEEFEPLPGAIEAIAEISRSGLRVVVVTNQQGVGKGIIDASALDLVHAHLTDEVEAAGGQIEQIQVCPHLEGSCNCRKPATGLFEQARAQNAAISFAESVVIGDSPSDIEAAGRIGAKAIRVAPAGTVDADAAAVVPDLASAAGLVLGVARV</sequence>
<keyword evidence="3" id="KW-0963">Cytoplasm</keyword>
<evidence type="ECO:0000313" key="8">
    <source>
        <dbReference type="EMBL" id="CAB4342379.1"/>
    </source>
</evidence>
<proteinExistence type="inferred from homology"/>
<dbReference type="NCBIfam" id="TIGR01656">
    <property type="entry name" value="Histidinol-ppas"/>
    <property type="match status" value="1"/>
</dbReference>
<keyword evidence="5" id="KW-0378">Hydrolase</keyword>
<gene>
    <name evidence="8" type="ORF">UFOPK3547_00694</name>
</gene>
<dbReference type="GO" id="GO:0005975">
    <property type="term" value="P:carbohydrate metabolic process"/>
    <property type="evidence" value="ECO:0007669"/>
    <property type="project" value="InterPro"/>
</dbReference>
<dbReference type="PIRSF" id="PIRSF004682">
    <property type="entry name" value="GmhB"/>
    <property type="match status" value="1"/>
</dbReference>
<dbReference type="PANTHER" id="PTHR42891:SF1">
    <property type="entry name" value="D-GLYCERO-BETA-D-MANNO-HEPTOSE-1,7-BISPHOSPHATE 7-PHOSPHATASE"/>
    <property type="match status" value="1"/>
</dbReference>
<dbReference type="PANTHER" id="PTHR42891">
    <property type="entry name" value="D-GLYCERO-BETA-D-MANNO-HEPTOSE-1,7-BISPHOSPHATE 7-PHOSPHATASE"/>
    <property type="match status" value="1"/>
</dbReference>
<dbReference type="Gene3D" id="3.40.50.1000">
    <property type="entry name" value="HAD superfamily/HAD-like"/>
    <property type="match status" value="1"/>
</dbReference>
<evidence type="ECO:0000256" key="6">
    <source>
        <dbReference type="ARBA" id="ARBA00023277"/>
    </source>
</evidence>
<evidence type="ECO:0000256" key="5">
    <source>
        <dbReference type="ARBA" id="ARBA00022801"/>
    </source>
</evidence>
<evidence type="ECO:0000256" key="4">
    <source>
        <dbReference type="ARBA" id="ARBA00022723"/>
    </source>
</evidence>
<dbReference type="GO" id="GO:0016791">
    <property type="term" value="F:phosphatase activity"/>
    <property type="evidence" value="ECO:0007669"/>
    <property type="project" value="InterPro"/>
</dbReference>
<accession>A0A6J5ZMZ5</accession>
<protein>
    <recommendedName>
        <fullName evidence="7">D,D-heptose 1,7-bisphosphate phosphatase</fullName>
    </recommendedName>
</protein>
<dbReference type="NCBIfam" id="TIGR01662">
    <property type="entry name" value="HAD-SF-IIIA"/>
    <property type="match status" value="1"/>
</dbReference>
<reference evidence="8" key="1">
    <citation type="submission" date="2020-05" db="EMBL/GenBank/DDBJ databases">
        <authorList>
            <person name="Chiriac C."/>
            <person name="Salcher M."/>
            <person name="Ghai R."/>
            <person name="Kavagutti S V."/>
        </authorList>
    </citation>
    <scope>NUCLEOTIDE SEQUENCE</scope>
</reference>
<dbReference type="InterPro" id="IPR036412">
    <property type="entry name" value="HAD-like_sf"/>
</dbReference>
<organism evidence="8">
    <name type="scientific">freshwater metagenome</name>
    <dbReference type="NCBI Taxonomy" id="449393"/>
    <lineage>
        <taxon>unclassified sequences</taxon>
        <taxon>metagenomes</taxon>
        <taxon>ecological metagenomes</taxon>
    </lineage>
</organism>
<dbReference type="SUPFAM" id="SSF56784">
    <property type="entry name" value="HAD-like"/>
    <property type="match status" value="1"/>
</dbReference>
<dbReference type="CDD" id="cd07503">
    <property type="entry name" value="HAD_HisB-N"/>
    <property type="match status" value="1"/>
</dbReference>
<evidence type="ECO:0000256" key="2">
    <source>
        <dbReference type="ARBA" id="ARBA00005628"/>
    </source>
</evidence>
<dbReference type="InterPro" id="IPR006543">
    <property type="entry name" value="Histidinol-phos"/>
</dbReference>
<comment type="similarity">
    <text evidence="2">Belongs to the GmhB family.</text>
</comment>
<keyword evidence="6" id="KW-0119">Carbohydrate metabolism</keyword>
<name>A0A6J5ZMZ5_9ZZZZ</name>
<dbReference type="GO" id="GO:0005737">
    <property type="term" value="C:cytoplasm"/>
    <property type="evidence" value="ECO:0007669"/>
    <property type="project" value="UniProtKB-SubCell"/>
</dbReference>